<accession>A0ABN1K6D1</accession>
<dbReference type="SUPFAM" id="SSF52016">
    <property type="entry name" value="LeuD/IlvD-like"/>
    <property type="match status" value="1"/>
</dbReference>
<comment type="caution">
    <text evidence="8">The sequence shown here is derived from an EMBL/GenBank/DDBJ whole genome shotgun (WGS) entry which is preliminary data.</text>
</comment>
<keyword evidence="4" id="KW-0411">Iron-sulfur</keyword>
<evidence type="ECO:0000256" key="3">
    <source>
        <dbReference type="ARBA" id="ARBA00023004"/>
    </source>
</evidence>
<evidence type="ECO:0000256" key="2">
    <source>
        <dbReference type="ARBA" id="ARBA00022723"/>
    </source>
</evidence>
<evidence type="ECO:0000256" key="1">
    <source>
        <dbReference type="ARBA" id="ARBA00006486"/>
    </source>
</evidence>
<evidence type="ECO:0000313" key="9">
    <source>
        <dbReference type="Proteomes" id="UP001500279"/>
    </source>
</evidence>
<reference evidence="8 9" key="1">
    <citation type="journal article" date="2019" name="Int. J. Syst. Evol. Microbiol.">
        <title>The Global Catalogue of Microorganisms (GCM) 10K type strain sequencing project: providing services to taxonomists for standard genome sequencing and annotation.</title>
        <authorList>
            <consortium name="The Broad Institute Genomics Platform"/>
            <consortium name="The Broad Institute Genome Sequencing Center for Infectious Disease"/>
            <person name="Wu L."/>
            <person name="Ma J."/>
        </authorList>
    </citation>
    <scope>NUCLEOTIDE SEQUENCE [LARGE SCALE GENOMIC DNA]</scope>
    <source>
        <strain evidence="8 9">JCM 15503</strain>
    </source>
</reference>
<dbReference type="InterPro" id="IPR052352">
    <property type="entry name" value="Sugar_Degrad_Dehydratases"/>
</dbReference>
<dbReference type="NCBIfam" id="NF004784">
    <property type="entry name" value="PRK06131.1"/>
    <property type="match status" value="1"/>
</dbReference>
<proteinExistence type="inferred from homology"/>
<keyword evidence="2" id="KW-0479">Metal-binding</keyword>
<keyword evidence="5" id="KW-0456">Lyase</keyword>
<feature type="domain" description="Dihydroxy-acid/6-phosphogluconate dehydratase C-terminal" evidence="7">
    <location>
        <begin position="363"/>
        <end position="556"/>
    </location>
</feature>
<dbReference type="SUPFAM" id="SSF143975">
    <property type="entry name" value="IlvD/EDD N-terminal domain-like"/>
    <property type="match status" value="1"/>
</dbReference>
<evidence type="ECO:0000259" key="6">
    <source>
        <dbReference type="Pfam" id="PF00920"/>
    </source>
</evidence>
<dbReference type="Pfam" id="PF24877">
    <property type="entry name" value="ILV_EDD_C"/>
    <property type="match status" value="1"/>
</dbReference>
<dbReference type="Gene3D" id="3.50.30.80">
    <property type="entry name" value="IlvD/EDD C-terminal domain-like"/>
    <property type="match status" value="1"/>
</dbReference>
<gene>
    <name evidence="8" type="ORF">GCM10009107_34550</name>
</gene>
<dbReference type="RefSeq" id="WP_141287892.1">
    <property type="nucleotide sequence ID" value="NZ_BAAAEW010000022.1"/>
</dbReference>
<evidence type="ECO:0000313" key="8">
    <source>
        <dbReference type="EMBL" id="GAA0756248.1"/>
    </source>
</evidence>
<dbReference type="InterPro" id="IPR056740">
    <property type="entry name" value="ILV_EDD_C"/>
</dbReference>
<dbReference type="EMBL" id="BAAAEW010000022">
    <property type="protein sequence ID" value="GAA0756248.1"/>
    <property type="molecule type" value="Genomic_DNA"/>
</dbReference>
<dbReference type="PANTHER" id="PTHR43183">
    <property type="entry name" value="HYPOTHETICAL DIHYDROXYACID DEHYDRATASE (EUROFUNG)-RELATED"/>
    <property type="match status" value="1"/>
</dbReference>
<sequence>MDSKKKPVRRSQGWFGRQDRDGYVHRSWMKNQGYPDDLFDGRPIIGICNTWSELTPCNGHFRELAEFVKRGVYEAGGFPLEFPVMSLGETQLRPTAMLFRNLASMDVEESIRGNPIDGVVLLMGCDKTTPSLMMGAASCDLPTIGLSGGPMLNGKFRGQDLGSGTGVWRMSEMVRAGELSQEEFTASESCMHRSKGSCMTMGTASTMASMVEALGMSLPENAAIPAADTRRNRLAQLTGRRIVEMVKQDIRMSQILTREAFENAIRTNAAIGGSTNAVIHLLAIAGRMGVELKLEDWDRLGAEIPCLVNLQPSGHYLMEDFCYAGGLPVVMKEISSLLHLDQPTANGKTIGENIAEAQCWNPEVIKTMVEPFKPAAGIAVLKGNLAPNGAVIKPSASSPHLLQHRGRAVVFENIEDFHARIDDDALDIDEHCVMVLKNCGPRGYPGMAEVGNMPLPPKVLKKGITDMVRISDARMSGTAYGTVVLHTSPEAAAGGPLAVVRDGDMIDLDVPARRLHLDISDEELAARLAEWQKPPSPERGWYKLYVEHVQQAHLGADLDFLVGGSGAPIPRDSH</sequence>
<dbReference type="InterPro" id="IPR037237">
    <property type="entry name" value="IlvD/EDD_N"/>
</dbReference>
<keyword evidence="3" id="KW-0408">Iron</keyword>
<name>A0ABN1K6D1_9BURK</name>
<dbReference type="InterPro" id="IPR000581">
    <property type="entry name" value="ILV_EDD_N"/>
</dbReference>
<protein>
    <submittedName>
        <fullName evidence="8">IlvD/Edd family dehydratase</fullName>
    </submittedName>
</protein>
<dbReference type="Pfam" id="PF00920">
    <property type="entry name" value="ILVD_EDD_N"/>
    <property type="match status" value="1"/>
</dbReference>
<dbReference type="Proteomes" id="UP001500279">
    <property type="component" value="Unassembled WGS sequence"/>
</dbReference>
<dbReference type="PANTHER" id="PTHR43183:SF1">
    <property type="entry name" value="HYPOTHETICAL DIHYDROXY-ACID DEHYDRATASE (EUROFUNG)-RELATED"/>
    <property type="match status" value="1"/>
</dbReference>
<comment type="similarity">
    <text evidence="1">Belongs to the IlvD/Edd family.</text>
</comment>
<evidence type="ECO:0000256" key="5">
    <source>
        <dbReference type="ARBA" id="ARBA00023239"/>
    </source>
</evidence>
<evidence type="ECO:0000259" key="7">
    <source>
        <dbReference type="Pfam" id="PF24877"/>
    </source>
</evidence>
<evidence type="ECO:0000256" key="4">
    <source>
        <dbReference type="ARBA" id="ARBA00023014"/>
    </source>
</evidence>
<dbReference type="InterPro" id="IPR042096">
    <property type="entry name" value="Dihydro-acid_dehy_C"/>
</dbReference>
<keyword evidence="9" id="KW-1185">Reference proteome</keyword>
<organism evidence="8 9">
    <name type="scientific">Ideonella azotifigens</name>
    <dbReference type="NCBI Taxonomy" id="513160"/>
    <lineage>
        <taxon>Bacteria</taxon>
        <taxon>Pseudomonadati</taxon>
        <taxon>Pseudomonadota</taxon>
        <taxon>Betaproteobacteria</taxon>
        <taxon>Burkholderiales</taxon>
        <taxon>Sphaerotilaceae</taxon>
        <taxon>Ideonella</taxon>
    </lineage>
</organism>
<dbReference type="NCBIfam" id="NF009560">
    <property type="entry name" value="PRK13017.1"/>
    <property type="match status" value="1"/>
</dbReference>
<feature type="domain" description="Dihydroxy-acid/6-phosphogluconate dehydratase N-terminal" evidence="6">
    <location>
        <begin position="42"/>
        <end position="353"/>
    </location>
</feature>